<dbReference type="RefSeq" id="WP_133959185.1">
    <property type="nucleotide sequence ID" value="NZ_SORI01000033.1"/>
</dbReference>
<dbReference type="Pfam" id="PF01261">
    <property type="entry name" value="AP_endonuc_2"/>
    <property type="match status" value="1"/>
</dbReference>
<keyword evidence="3" id="KW-1185">Reference proteome</keyword>
<evidence type="ECO:0000313" key="2">
    <source>
        <dbReference type="EMBL" id="TDY53047.1"/>
    </source>
</evidence>
<dbReference type="InterPro" id="IPR036237">
    <property type="entry name" value="Xyl_isomerase-like_sf"/>
</dbReference>
<dbReference type="PANTHER" id="PTHR12110">
    <property type="entry name" value="HYDROXYPYRUVATE ISOMERASE"/>
    <property type="match status" value="1"/>
</dbReference>
<dbReference type="EMBL" id="SORI01000033">
    <property type="protein sequence ID" value="TDY53047.1"/>
    <property type="molecule type" value="Genomic_DNA"/>
</dbReference>
<keyword evidence="2" id="KW-0413">Isomerase</keyword>
<proteinExistence type="predicted"/>
<dbReference type="OrthoDB" id="9801960at2"/>
<dbReference type="AlphaFoldDB" id="A0A4R8LXU3"/>
<accession>A0A4R8LXU3</accession>
<feature type="domain" description="Xylose isomerase-like TIM barrel" evidence="1">
    <location>
        <begin position="24"/>
        <end position="250"/>
    </location>
</feature>
<organism evidence="2 3">
    <name type="scientific">Aminivibrio pyruvatiphilus</name>
    <dbReference type="NCBI Taxonomy" id="1005740"/>
    <lineage>
        <taxon>Bacteria</taxon>
        <taxon>Thermotogati</taxon>
        <taxon>Synergistota</taxon>
        <taxon>Synergistia</taxon>
        <taxon>Synergistales</taxon>
        <taxon>Aminobacteriaceae</taxon>
        <taxon>Aminivibrio</taxon>
    </lineage>
</organism>
<dbReference type="Gene3D" id="3.20.20.150">
    <property type="entry name" value="Divalent-metal-dependent TIM barrel enzymes"/>
    <property type="match status" value="1"/>
</dbReference>
<gene>
    <name evidence="2" type="ORF">C8D99_1339</name>
</gene>
<comment type="caution">
    <text evidence="2">The sequence shown here is derived from an EMBL/GenBank/DDBJ whole genome shotgun (WGS) entry which is preliminary data.</text>
</comment>
<sequence length="268" mass="29723">MKIAFSTGFLRPDSLETVVKISNRSGIRVLELWEHDGLFQDVSDPDEVRSRFDEEGIAVNSVHAPFPDGALLPPAERQAFLLRFERVCRKGKVYGASYVVFHPVLIEGDTYQGPEELQSLEQSVLFWKEIARIAGVYGLRTAFENLPRCRAWPEGLTPMMTAGLLKSAGAENAGICLDISHAFALNISEHVCDELPGMSLFGVHVSDGILGNCSDRHLPPGEGDFGWERFLELMGRHHATVPLVIEVRSPYLDEAMLEKVSVFLSGKN</sequence>
<evidence type="ECO:0000313" key="3">
    <source>
        <dbReference type="Proteomes" id="UP000295066"/>
    </source>
</evidence>
<dbReference type="InterPro" id="IPR050312">
    <property type="entry name" value="IolE/XylAMocC-like"/>
</dbReference>
<dbReference type="GO" id="GO:0016853">
    <property type="term" value="F:isomerase activity"/>
    <property type="evidence" value="ECO:0007669"/>
    <property type="project" value="UniProtKB-KW"/>
</dbReference>
<dbReference type="SUPFAM" id="SSF51658">
    <property type="entry name" value="Xylose isomerase-like"/>
    <property type="match status" value="1"/>
</dbReference>
<reference evidence="2 3" key="1">
    <citation type="submission" date="2019-03" db="EMBL/GenBank/DDBJ databases">
        <title>Genomic Encyclopedia of Type Strains, Phase IV (KMG-IV): sequencing the most valuable type-strain genomes for metagenomic binning, comparative biology and taxonomic classification.</title>
        <authorList>
            <person name="Goeker M."/>
        </authorList>
    </citation>
    <scope>NUCLEOTIDE SEQUENCE [LARGE SCALE GENOMIC DNA]</scope>
    <source>
        <strain evidence="2 3">DSM 25964</strain>
    </source>
</reference>
<dbReference type="PANTHER" id="PTHR12110:SF21">
    <property type="entry name" value="XYLOSE ISOMERASE-LIKE TIM BARREL DOMAIN-CONTAINING PROTEIN"/>
    <property type="match status" value="1"/>
</dbReference>
<protein>
    <submittedName>
        <fullName evidence="2">Sugar phosphate isomerase/epimerase</fullName>
    </submittedName>
</protein>
<dbReference type="Proteomes" id="UP000295066">
    <property type="component" value="Unassembled WGS sequence"/>
</dbReference>
<name>A0A4R8LXU3_9BACT</name>
<dbReference type="InterPro" id="IPR013022">
    <property type="entry name" value="Xyl_isomerase-like_TIM-brl"/>
</dbReference>
<evidence type="ECO:0000259" key="1">
    <source>
        <dbReference type="Pfam" id="PF01261"/>
    </source>
</evidence>